<dbReference type="CDD" id="cd03801">
    <property type="entry name" value="GT4_PimA-like"/>
    <property type="match status" value="1"/>
</dbReference>
<feature type="domain" description="Glycosyltransferase subfamily 4-like N-terminal" evidence="3">
    <location>
        <begin position="57"/>
        <end position="130"/>
    </location>
</feature>
<sequence>MLEGLRAEGRAVDHLALGGGFPDPSPAEMSEAVEALVAADAPLLLDGFLVGATDPAGLARVRVPMVGIVHHPLALETSLSPERARHLFETERANLGRMAHVIVPSAHTREVLVTRYDVPGGKITVCPPGVRRPSGPPMPDARPPLVLSVGTLHPRKGHDTLIEALARVTDLDWRAVIAGPALSPDFADDLAVRIAQPDLADRVCLAGALPFDALDALWRRASVFALATRYEGYGMVFAEALAAGLPIVAGNGGAVPEVVPEGAGLLVTPGDVAGFAAALREMLGDGPARAAAAEEARRAGVRLPDWPDTAAAIGRAVDRVTR</sequence>
<protein>
    <submittedName>
        <fullName evidence="4">Group 1 glycosyl transferase</fullName>
    </submittedName>
</protein>
<dbReference type="SUPFAM" id="SSF53756">
    <property type="entry name" value="UDP-Glycosyltransferase/glycogen phosphorylase"/>
    <property type="match status" value="1"/>
</dbReference>
<dbReference type="EMBL" id="AQQW01000001">
    <property type="protein sequence ID" value="ETW14756.1"/>
    <property type="molecule type" value="Genomic_DNA"/>
</dbReference>
<dbReference type="Proteomes" id="UP000019063">
    <property type="component" value="Unassembled WGS sequence"/>
</dbReference>
<evidence type="ECO:0000313" key="5">
    <source>
        <dbReference type="Proteomes" id="UP000019063"/>
    </source>
</evidence>
<evidence type="ECO:0000259" key="2">
    <source>
        <dbReference type="Pfam" id="PF00534"/>
    </source>
</evidence>
<dbReference type="Gene3D" id="3.40.50.2000">
    <property type="entry name" value="Glycogen Phosphorylase B"/>
    <property type="match status" value="2"/>
</dbReference>
<keyword evidence="1 4" id="KW-0808">Transferase</keyword>
<dbReference type="Pfam" id="PF00534">
    <property type="entry name" value="Glycos_transf_1"/>
    <property type="match status" value="1"/>
</dbReference>
<dbReference type="PATRIC" id="fig|1317118.6.peg.536"/>
<gene>
    <name evidence="4" type="ORF">ATO8_02575</name>
</gene>
<evidence type="ECO:0000259" key="3">
    <source>
        <dbReference type="Pfam" id="PF13439"/>
    </source>
</evidence>
<dbReference type="STRING" id="1379903.ATO8_02575"/>
<evidence type="ECO:0000313" key="4">
    <source>
        <dbReference type="EMBL" id="ETW14756.1"/>
    </source>
</evidence>
<keyword evidence="5" id="KW-1185">Reference proteome</keyword>
<dbReference type="eggNOG" id="COG0438">
    <property type="taxonomic scope" value="Bacteria"/>
</dbReference>
<dbReference type="RefSeq" id="WP_240476900.1">
    <property type="nucleotide sequence ID" value="NZ_AQQW01000001.1"/>
</dbReference>
<proteinExistence type="predicted"/>
<reference evidence="4 5" key="1">
    <citation type="journal article" date="2014" name="Antonie Van Leeuwenhoek">
        <title>Roseivivax atlanticus sp. nov., isolated from surface seawater of the Atlantic Ocean.</title>
        <authorList>
            <person name="Li G."/>
            <person name="Lai Q."/>
            <person name="Liu X."/>
            <person name="Sun F."/>
            <person name="Shao Z."/>
        </authorList>
    </citation>
    <scope>NUCLEOTIDE SEQUENCE [LARGE SCALE GENOMIC DNA]</scope>
    <source>
        <strain evidence="4 5">22II-s10s</strain>
    </source>
</reference>
<evidence type="ECO:0000256" key="1">
    <source>
        <dbReference type="ARBA" id="ARBA00022679"/>
    </source>
</evidence>
<feature type="domain" description="Glycosyl transferase family 1" evidence="2">
    <location>
        <begin position="142"/>
        <end position="298"/>
    </location>
</feature>
<dbReference type="PANTHER" id="PTHR46401">
    <property type="entry name" value="GLYCOSYLTRANSFERASE WBBK-RELATED"/>
    <property type="match status" value="1"/>
</dbReference>
<accession>W4HRL6</accession>
<comment type="caution">
    <text evidence="4">The sequence shown here is derived from an EMBL/GenBank/DDBJ whole genome shotgun (WGS) entry which is preliminary data.</text>
</comment>
<dbReference type="AlphaFoldDB" id="W4HRL6"/>
<name>W4HRL6_9RHOB</name>
<organism evidence="4 5">
    <name type="scientific">Roseivivax marinus</name>
    <dbReference type="NCBI Taxonomy" id="1379903"/>
    <lineage>
        <taxon>Bacteria</taxon>
        <taxon>Pseudomonadati</taxon>
        <taxon>Pseudomonadota</taxon>
        <taxon>Alphaproteobacteria</taxon>
        <taxon>Rhodobacterales</taxon>
        <taxon>Roseobacteraceae</taxon>
        <taxon>Roseivivax</taxon>
    </lineage>
</organism>
<dbReference type="Pfam" id="PF13439">
    <property type="entry name" value="Glyco_transf_4"/>
    <property type="match status" value="1"/>
</dbReference>
<dbReference type="InterPro" id="IPR028098">
    <property type="entry name" value="Glyco_trans_4-like_N"/>
</dbReference>
<dbReference type="GO" id="GO:0016757">
    <property type="term" value="F:glycosyltransferase activity"/>
    <property type="evidence" value="ECO:0007669"/>
    <property type="project" value="InterPro"/>
</dbReference>
<dbReference type="InterPro" id="IPR001296">
    <property type="entry name" value="Glyco_trans_1"/>
</dbReference>
<dbReference type="GO" id="GO:0009103">
    <property type="term" value="P:lipopolysaccharide biosynthetic process"/>
    <property type="evidence" value="ECO:0007669"/>
    <property type="project" value="TreeGrafter"/>
</dbReference>
<dbReference type="PANTHER" id="PTHR46401:SF2">
    <property type="entry name" value="GLYCOSYLTRANSFERASE WBBK-RELATED"/>
    <property type="match status" value="1"/>
</dbReference>